<evidence type="ECO:0000256" key="4">
    <source>
        <dbReference type="SAM" id="MobiDB-lite"/>
    </source>
</evidence>
<evidence type="ECO:0008006" key="8">
    <source>
        <dbReference type="Google" id="ProtNLM"/>
    </source>
</evidence>
<sequence length="73" mass="7893">MVAMYTVFGRQVGSHVLAMGVLGTLFAGGFYAGSGSKKPSEQSPPINATSKDEENFIQEFLKNAEAEDNKQKH</sequence>
<dbReference type="PANTHER" id="PTHR28074:SF1">
    <property type="entry name" value="ATP SYNTHASE SUBUNIT K, MITOCHONDRIAL"/>
    <property type="match status" value="1"/>
</dbReference>
<accession>A0A6A6HGF5</accession>
<evidence type="ECO:0000256" key="1">
    <source>
        <dbReference type="ARBA" id="ARBA00004325"/>
    </source>
</evidence>
<keyword evidence="2" id="KW-0496">Mitochondrion</keyword>
<dbReference type="GO" id="GO:0031966">
    <property type="term" value="C:mitochondrial membrane"/>
    <property type="evidence" value="ECO:0007669"/>
    <property type="project" value="UniProtKB-SubCell"/>
</dbReference>
<name>A0A6A6HGF5_VIRVR</name>
<dbReference type="OrthoDB" id="2094445at2759"/>
<dbReference type="Pfam" id="PF11022">
    <property type="entry name" value="ATP19"/>
    <property type="match status" value="1"/>
</dbReference>
<dbReference type="Proteomes" id="UP000800092">
    <property type="component" value="Unassembled WGS sequence"/>
</dbReference>
<dbReference type="GO" id="GO:0015986">
    <property type="term" value="P:proton motive force-driven ATP synthesis"/>
    <property type="evidence" value="ECO:0007669"/>
    <property type="project" value="TreeGrafter"/>
</dbReference>
<keyword evidence="5" id="KW-0812">Transmembrane</keyword>
<keyword evidence="3 5" id="KW-0472">Membrane</keyword>
<evidence type="ECO:0000256" key="2">
    <source>
        <dbReference type="ARBA" id="ARBA00023128"/>
    </source>
</evidence>
<organism evidence="6 7">
    <name type="scientific">Viridothelium virens</name>
    <name type="common">Speckled blister lichen</name>
    <name type="synonym">Trypethelium virens</name>
    <dbReference type="NCBI Taxonomy" id="1048519"/>
    <lineage>
        <taxon>Eukaryota</taxon>
        <taxon>Fungi</taxon>
        <taxon>Dikarya</taxon>
        <taxon>Ascomycota</taxon>
        <taxon>Pezizomycotina</taxon>
        <taxon>Dothideomycetes</taxon>
        <taxon>Dothideomycetes incertae sedis</taxon>
        <taxon>Trypetheliales</taxon>
        <taxon>Trypetheliaceae</taxon>
        <taxon>Viridothelium</taxon>
    </lineage>
</organism>
<reference evidence="6" key="1">
    <citation type="journal article" date="2020" name="Stud. Mycol.">
        <title>101 Dothideomycetes genomes: a test case for predicting lifestyles and emergence of pathogens.</title>
        <authorList>
            <person name="Haridas S."/>
            <person name="Albert R."/>
            <person name="Binder M."/>
            <person name="Bloem J."/>
            <person name="Labutti K."/>
            <person name="Salamov A."/>
            <person name="Andreopoulos B."/>
            <person name="Baker S."/>
            <person name="Barry K."/>
            <person name="Bills G."/>
            <person name="Bluhm B."/>
            <person name="Cannon C."/>
            <person name="Castanera R."/>
            <person name="Culley D."/>
            <person name="Daum C."/>
            <person name="Ezra D."/>
            <person name="Gonzalez J."/>
            <person name="Henrissat B."/>
            <person name="Kuo A."/>
            <person name="Liang C."/>
            <person name="Lipzen A."/>
            <person name="Lutzoni F."/>
            <person name="Magnuson J."/>
            <person name="Mondo S."/>
            <person name="Nolan M."/>
            <person name="Ohm R."/>
            <person name="Pangilinan J."/>
            <person name="Park H.-J."/>
            <person name="Ramirez L."/>
            <person name="Alfaro M."/>
            <person name="Sun H."/>
            <person name="Tritt A."/>
            <person name="Yoshinaga Y."/>
            <person name="Zwiers L.-H."/>
            <person name="Turgeon B."/>
            <person name="Goodwin S."/>
            <person name="Spatafora J."/>
            <person name="Crous P."/>
            <person name="Grigoriev I."/>
        </authorList>
    </citation>
    <scope>NUCLEOTIDE SEQUENCE</scope>
    <source>
        <strain evidence="6">Tuck. ex Michener</strain>
    </source>
</reference>
<keyword evidence="7" id="KW-1185">Reference proteome</keyword>
<keyword evidence="5" id="KW-1133">Transmembrane helix</keyword>
<evidence type="ECO:0000256" key="3">
    <source>
        <dbReference type="ARBA" id="ARBA00023136"/>
    </source>
</evidence>
<dbReference type="InterPro" id="IPR021278">
    <property type="entry name" value="ATP19"/>
</dbReference>
<proteinExistence type="predicted"/>
<gene>
    <name evidence="6" type="ORF">EV356DRAFT_530436</name>
</gene>
<feature type="transmembrane region" description="Helical" evidence="5">
    <location>
        <begin position="12"/>
        <end position="32"/>
    </location>
</feature>
<dbReference type="EMBL" id="ML991782">
    <property type="protein sequence ID" value="KAF2236919.1"/>
    <property type="molecule type" value="Genomic_DNA"/>
</dbReference>
<evidence type="ECO:0000313" key="6">
    <source>
        <dbReference type="EMBL" id="KAF2236919.1"/>
    </source>
</evidence>
<protein>
    <recommendedName>
        <fullName evidence="8">ATP synthase subunit K, mitochondrial</fullName>
    </recommendedName>
</protein>
<evidence type="ECO:0000313" key="7">
    <source>
        <dbReference type="Proteomes" id="UP000800092"/>
    </source>
</evidence>
<dbReference type="AlphaFoldDB" id="A0A6A6HGF5"/>
<comment type="subcellular location">
    <subcellularLocation>
        <location evidence="1">Mitochondrion membrane</location>
    </subcellularLocation>
</comment>
<evidence type="ECO:0000256" key="5">
    <source>
        <dbReference type="SAM" id="Phobius"/>
    </source>
</evidence>
<feature type="region of interest" description="Disordered" evidence="4">
    <location>
        <begin position="34"/>
        <end position="54"/>
    </location>
</feature>
<dbReference type="PANTHER" id="PTHR28074">
    <property type="entry name" value="ATP SYNTHASE SUBUNIT K, MITOCHONDRIAL"/>
    <property type="match status" value="1"/>
</dbReference>